<keyword evidence="2" id="KW-0472">Membrane</keyword>
<evidence type="ECO:0000256" key="1">
    <source>
        <dbReference type="SAM" id="MobiDB-lite"/>
    </source>
</evidence>
<evidence type="ECO:0000313" key="4">
    <source>
        <dbReference type="EMBL" id="SEB32018.1"/>
    </source>
</evidence>
<proteinExistence type="predicted"/>
<sequence>MATRQTKTRRRLALAAVLTASAAVTALSARRPRKTTPQAPQPRPKPAPAPRPAPEVPKARLLTPRVKLHRRLTFAAFLTAAAVLAVLSAHEEREDGGSGLSVLGLTGFALVLMAASWLGGWTTKEDYYFPMLFAMLGLSGLLWGGAAVVTEVVLTHRGVPVPAQVMRASLAADGGGTYRLVLLDGSTLLLGDLHADVTFAEGERLTVLVDRGRFVRAMLPEEVDPAVPAAFVLGGAGVLGVTVLRYGYPLRRLSSG</sequence>
<dbReference type="EMBL" id="FNSO01000002">
    <property type="protein sequence ID" value="SEB32018.1"/>
    <property type="molecule type" value="Genomic_DNA"/>
</dbReference>
<reference evidence="5" key="1">
    <citation type="submission" date="2016-10" db="EMBL/GenBank/DDBJ databases">
        <authorList>
            <person name="Varghese N."/>
            <person name="Submissions S."/>
        </authorList>
    </citation>
    <scope>NUCLEOTIDE SEQUENCE [LARGE SCALE GENOMIC DNA]</scope>
    <source>
        <strain evidence="5">DSM 44544</strain>
    </source>
</reference>
<dbReference type="AlphaFoldDB" id="A0A1H4IFA0"/>
<accession>A0A1H4IFA0</accession>
<keyword evidence="5" id="KW-1185">Reference proteome</keyword>
<keyword evidence="2" id="KW-1133">Transmembrane helix</keyword>
<feature type="compositionally biased region" description="Pro residues" evidence="1">
    <location>
        <begin position="39"/>
        <end position="55"/>
    </location>
</feature>
<feature type="transmembrane region" description="Helical" evidence="2">
    <location>
        <begin position="102"/>
        <end position="121"/>
    </location>
</feature>
<evidence type="ECO:0000256" key="2">
    <source>
        <dbReference type="SAM" id="Phobius"/>
    </source>
</evidence>
<evidence type="ECO:0000256" key="3">
    <source>
        <dbReference type="SAM" id="SignalP"/>
    </source>
</evidence>
<name>A0A1H4IFA0_9PSEU</name>
<feature type="region of interest" description="Disordered" evidence="1">
    <location>
        <begin position="26"/>
        <end position="59"/>
    </location>
</feature>
<dbReference type="Proteomes" id="UP000199622">
    <property type="component" value="Unassembled WGS sequence"/>
</dbReference>
<organism evidence="4 5">
    <name type="scientific">Amycolatopsis tolypomycina</name>
    <dbReference type="NCBI Taxonomy" id="208445"/>
    <lineage>
        <taxon>Bacteria</taxon>
        <taxon>Bacillati</taxon>
        <taxon>Actinomycetota</taxon>
        <taxon>Actinomycetes</taxon>
        <taxon>Pseudonocardiales</taxon>
        <taxon>Pseudonocardiaceae</taxon>
        <taxon>Amycolatopsis</taxon>
    </lineage>
</organism>
<dbReference type="RefSeq" id="WP_091304111.1">
    <property type="nucleotide sequence ID" value="NZ_FNSO01000002.1"/>
</dbReference>
<feature type="transmembrane region" description="Helical" evidence="2">
    <location>
        <begin position="226"/>
        <end position="248"/>
    </location>
</feature>
<feature type="chain" id="PRO_5011536135" evidence="3">
    <location>
        <begin position="23"/>
        <end position="256"/>
    </location>
</feature>
<feature type="transmembrane region" description="Helical" evidence="2">
    <location>
        <begin position="72"/>
        <end position="90"/>
    </location>
</feature>
<keyword evidence="2" id="KW-0812">Transmembrane</keyword>
<gene>
    <name evidence="4" type="ORF">SAMN04489727_0375</name>
</gene>
<feature type="transmembrane region" description="Helical" evidence="2">
    <location>
        <begin position="127"/>
        <end position="149"/>
    </location>
</feature>
<protein>
    <submittedName>
        <fullName evidence="4">Uncharacterized protein</fullName>
    </submittedName>
</protein>
<evidence type="ECO:0000313" key="5">
    <source>
        <dbReference type="Proteomes" id="UP000199622"/>
    </source>
</evidence>
<keyword evidence="3" id="KW-0732">Signal</keyword>
<feature type="signal peptide" evidence="3">
    <location>
        <begin position="1"/>
        <end position="22"/>
    </location>
</feature>